<organism evidence="1 2">
    <name type="scientific">Roseovarius litorisediminis</name>
    <dbReference type="NCBI Taxonomy" id="1312363"/>
    <lineage>
        <taxon>Bacteria</taxon>
        <taxon>Pseudomonadati</taxon>
        <taxon>Pseudomonadota</taxon>
        <taxon>Alphaproteobacteria</taxon>
        <taxon>Rhodobacterales</taxon>
        <taxon>Roseobacteraceae</taxon>
        <taxon>Roseovarius</taxon>
    </lineage>
</organism>
<sequence length="84" mass="9193">MSELFQKPAVYSVSASHAEQAANGTEWERMVQIILGPEVEPTPHVKLGVEYMYNAGFVPMILPAITADRSVDSRTLIVGGKLTF</sequence>
<dbReference type="RefSeq" id="WP_139837734.1">
    <property type="nucleotide sequence ID" value="NZ_FWFL01000003.1"/>
</dbReference>
<name>A0A1Y5SAV6_9RHOB</name>
<dbReference type="AlphaFoldDB" id="A0A1Y5SAV6"/>
<dbReference type="OrthoDB" id="228981at2"/>
<evidence type="ECO:0000313" key="1">
    <source>
        <dbReference type="EMBL" id="SLN33885.1"/>
    </source>
</evidence>
<protein>
    <recommendedName>
        <fullName evidence="3">Porin</fullName>
    </recommendedName>
</protein>
<keyword evidence="2" id="KW-1185">Reference proteome</keyword>
<dbReference type="EMBL" id="FWFL01000003">
    <property type="protein sequence ID" value="SLN33885.1"/>
    <property type="molecule type" value="Genomic_DNA"/>
</dbReference>
<dbReference type="Proteomes" id="UP000193827">
    <property type="component" value="Unassembled WGS sequence"/>
</dbReference>
<reference evidence="1 2" key="1">
    <citation type="submission" date="2017-03" db="EMBL/GenBank/DDBJ databases">
        <authorList>
            <person name="Afonso C.L."/>
            <person name="Miller P.J."/>
            <person name="Scott M.A."/>
            <person name="Spackman E."/>
            <person name="Goraichik I."/>
            <person name="Dimitrov K.M."/>
            <person name="Suarez D.L."/>
            <person name="Swayne D.E."/>
        </authorList>
    </citation>
    <scope>NUCLEOTIDE SEQUENCE [LARGE SCALE GENOMIC DNA]</scope>
    <source>
        <strain evidence="1 2">CECT 8287</strain>
    </source>
</reference>
<evidence type="ECO:0008006" key="3">
    <source>
        <dbReference type="Google" id="ProtNLM"/>
    </source>
</evidence>
<gene>
    <name evidence="1" type="ORF">PEL8287_01649</name>
</gene>
<evidence type="ECO:0000313" key="2">
    <source>
        <dbReference type="Proteomes" id="UP000193827"/>
    </source>
</evidence>
<proteinExistence type="predicted"/>
<accession>A0A1Y5SAV6</accession>